<dbReference type="Pfam" id="PF00404">
    <property type="entry name" value="Dockerin_1"/>
    <property type="match status" value="2"/>
</dbReference>
<dbReference type="SUPFAM" id="SSF63446">
    <property type="entry name" value="Type I dockerin domain"/>
    <property type="match status" value="2"/>
</dbReference>
<feature type="signal peptide" evidence="1">
    <location>
        <begin position="1"/>
        <end position="21"/>
    </location>
</feature>
<sequence length="476" mass="50364">MNKGSVLAVAFLSLCATSALSYTDSLWIDAGSGNAGELVPVEVWLQYEGGGLTDSLEGFDILLTWDASICTVEAITVGPDFSAWDFIERIDNNGVNGPPSVPKISISAYTFGPPIGPPFVERGTHLAATVDFRMLPTAQFGDSTYIDTLMQAFSPPLYLGFMDKRGLFTYTPSYGGDYITVPFACGDCNGDSCVTFLDVSYLTDFLGGSGPTPLGSGDVNQDGFVDVADVVYLLRYLFDGGPPPCGIEPLACSPRSWPADSVMIGDAVICCTTTTASLPISVKNTSSLIGITFTLEFDTTFVVCDSATFSSGIPPQWGSETRIDSAAGTVLMAAWTSSLVSPQYLSPGTHEAATIWFSSRIPSQAGDTLSPFGTPFIPPQHTLSLVNSGQDLLSPSITTDTLVIAPHCGDVNADCRITVADANYIAGYVYRAGPAPICEGDVNLDGRITIADATYLITYIYRGGAPPCHPPRRAVH</sequence>
<dbReference type="EMBL" id="LIZT01000093">
    <property type="protein sequence ID" value="KPJ48830.1"/>
    <property type="molecule type" value="Genomic_DNA"/>
</dbReference>
<gene>
    <name evidence="3" type="ORF">AMJ40_06790</name>
</gene>
<protein>
    <recommendedName>
        <fullName evidence="2">Dockerin domain-containing protein</fullName>
    </recommendedName>
</protein>
<name>A0A0S7WFC6_UNCT6</name>
<feature type="domain" description="Dockerin" evidence="2">
    <location>
        <begin position="404"/>
        <end position="467"/>
    </location>
</feature>
<keyword evidence="1" id="KW-0732">Signal</keyword>
<evidence type="ECO:0000313" key="4">
    <source>
        <dbReference type="Proteomes" id="UP000051124"/>
    </source>
</evidence>
<reference evidence="3 4" key="1">
    <citation type="journal article" date="2015" name="Microbiome">
        <title>Genomic resolution of linkages in carbon, nitrogen, and sulfur cycling among widespread estuary sediment bacteria.</title>
        <authorList>
            <person name="Baker B.J."/>
            <person name="Lazar C.S."/>
            <person name="Teske A.P."/>
            <person name="Dick G.J."/>
        </authorList>
    </citation>
    <scope>NUCLEOTIDE SEQUENCE [LARGE SCALE GENOMIC DNA]</scope>
    <source>
        <strain evidence="3">DG_26</strain>
    </source>
</reference>
<evidence type="ECO:0000259" key="2">
    <source>
        <dbReference type="PROSITE" id="PS51766"/>
    </source>
</evidence>
<evidence type="ECO:0000256" key="1">
    <source>
        <dbReference type="SAM" id="SignalP"/>
    </source>
</evidence>
<dbReference type="GO" id="GO:0000272">
    <property type="term" value="P:polysaccharide catabolic process"/>
    <property type="evidence" value="ECO:0007669"/>
    <property type="project" value="InterPro"/>
</dbReference>
<dbReference type="Proteomes" id="UP000051124">
    <property type="component" value="Unassembled WGS sequence"/>
</dbReference>
<feature type="chain" id="PRO_5006639452" description="Dockerin domain-containing protein" evidence="1">
    <location>
        <begin position="22"/>
        <end position="476"/>
    </location>
</feature>
<proteinExistence type="predicted"/>
<dbReference type="GO" id="GO:0004553">
    <property type="term" value="F:hydrolase activity, hydrolyzing O-glycosyl compounds"/>
    <property type="evidence" value="ECO:0007669"/>
    <property type="project" value="InterPro"/>
</dbReference>
<feature type="domain" description="Dockerin" evidence="2">
    <location>
        <begin position="181"/>
        <end position="244"/>
    </location>
</feature>
<dbReference type="InterPro" id="IPR036439">
    <property type="entry name" value="Dockerin_dom_sf"/>
</dbReference>
<dbReference type="InterPro" id="IPR016134">
    <property type="entry name" value="Dockerin_dom"/>
</dbReference>
<comment type="caution">
    <text evidence="3">The sequence shown here is derived from an EMBL/GenBank/DDBJ whole genome shotgun (WGS) entry which is preliminary data.</text>
</comment>
<dbReference type="PROSITE" id="PS51766">
    <property type="entry name" value="DOCKERIN"/>
    <property type="match status" value="2"/>
</dbReference>
<accession>A0A0S7WFC6</accession>
<dbReference type="CDD" id="cd14256">
    <property type="entry name" value="Dockerin_I"/>
    <property type="match status" value="2"/>
</dbReference>
<dbReference type="AlphaFoldDB" id="A0A0S7WFC6"/>
<organism evidence="3 4">
    <name type="scientific">candidate division TA06 bacterium DG_26</name>
    <dbReference type="NCBI Taxonomy" id="1703771"/>
    <lineage>
        <taxon>Bacteria</taxon>
        <taxon>Bacteria division TA06</taxon>
    </lineage>
</organism>
<dbReference type="Gene3D" id="1.10.1330.10">
    <property type="entry name" value="Dockerin domain"/>
    <property type="match status" value="2"/>
</dbReference>
<dbReference type="InterPro" id="IPR018247">
    <property type="entry name" value="EF_Hand_1_Ca_BS"/>
</dbReference>
<dbReference type="InterPro" id="IPR002105">
    <property type="entry name" value="Dockerin_1_rpt"/>
</dbReference>
<dbReference type="PROSITE" id="PS00018">
    <property type="entry name" value="EF_HAND_1"/>
    <property type="match status" value="1"/>
</dbReference>
<evidence type="ECO:0000313" key="3">
    <source>
        <dbReference type="EMBL" id="KPJ48830.1"/>
    </source>
</evidence>